<dbReference type="EMBL" id="JANBPG010004024">
    <property type="protein sequence ID" value="KAJ1878028.1"/>
    <property type="molecule type" value="Genomic_DNA"/>
</dbReference>
<dbReference type="Proteomes" id="UP001150581">
    <property type="component" value="Unassembled WGS sequence"/>
</dbReference>
<feature type="non-terminal residue" evidence="1">
    <location>
        <position position="102"/>
    </location>
</feature>
<sequence length="102" mass="11400">MFGLLSTRRFTFARLTHSTIGRAFESTVAAASEPAASTAAPQMVKYPYFVRRTRFQSLPVYSKVKNGGTRKLTMIRRIDGDIEALRTDINQMLGNISVSVKK</sequence>
<reference evidence="1" key="1">
    <citation type="submission" date="2022-07" db="EMBL/GenBank/DDBJ databases">
        <title>Phylogenomic reconstructions and comparative analyses of Kickxellomycotina fungi.</title>
        <authorList>
            <person name="Reynolds N.K."/>
            <person name="Stajich J.E."/>
            <person name="Barry K."/>
            <person name="Grigoriev I.V."/>
            <person name="Crous P."/>
            <person name="Smith M.E."/>
        </authorList>
    </citation>
    <scope>NUCLEOTIDE SEQUENCE</scope>
    <source>
        <strain evidence="1">Benny 63K</strain>
    </source>
</reference>
<evidence type="ECO:0000313" key="2">
    <source>
        <dbReference type="Proteomes" id="UP001150581"/>
    </source>
</evidence>
<proteinExistence type="predicted"/>
<gene>
    <name evidence="1" type="primary">img2_1</name>
    <name evidence="1" type="ORF">LPJ66_011973</name>
</gene>
<comment type="caution">
    <text evidence="1">The sequence shown here is derived from an EMBL/GenBank/DDBJ whole genome shotgun (WGS) entry which is preliminary data.</text>
</comment>
<organism evidence="1 2">
    <name type="scientific">Kickxella alabastrina</name>
    <dbReference type="NCBI Taxonomy" id="61397"/>
    <lineage>
        <taxon>Eukaryota</taxon>
        <taxon>Fungi</taxon>
        <taxon>Fungi incertae sedis</taxon>
        <taxon>Zoopagomycota</taxon>
        <taxon>Kickxellomycotina</taxon>
        <taxon>Kickxellomycetes</taxon>
        <taxon>Kickxellales</taxon>
        <taxon>Kickxellaceae</taxon>
        <taxon>Kickxella</taxon>
    </lineage>
</organism>
<protein>
    <submittedName>
        <fullName evidence="1">Mitochondrial large ribosomal subunit</fullName>
    </submittedName>
</protein>
<name>A0ACC1HZM6_9FUNG</name>
<keyword evidence="2" id="KW-1185">Reference proteome</keyword>
<evidence type="ECO:0000313" key="1">
    <source>
        <dbReference type="EMBL" id="KAJ1878028.1"/>
    </source>
</evidence>
<accession>A0ACC1HZM6</accession>